<dbReference type="Proteomes" id="UP000254866">
    <property type="component" value="Unassembled WGS sequence"/>
</dbReference>
<keyword evidence="3" id="KW-1185">Reference proteome</keyword>
<evidence type="ECO:0000313" key="3">
    <source>
        <dbReference type="Proteomes" id="UP000254866"/>
    </source>
</evidence>
<dbReference type="OrthoDB" id="3557758at2759"/>
<feature type="compositionally biased region" description="Polar residues" evidence="1">
    <location>
        <begin position="52"/>
        <end position="64"/>
    </location>
</feature>
<name>A0A370U1Y9_9HELO</name>
<dbReference type="AlphaFoldDB" id="A0A370U1Y9"/>
<proteinExistence type="predicted"/>
<feature type="compositionally biased region" description="Polar residues" evidence="1">
    <location>
        <begin position="376"/>
        <end position="389"/>
    </location>
</feature>
<reference evidence="2 3" key="1">
    <citation type="journal article" date="2018" name="IMA Fungus">
        <title>IMA Genome-F 9: Draft genome sequence of Annulohypoxylon stygium, Aspergillus mulundensis, Berkeleyomyces basicola (syn. Thielaviopsis basicola), Ceratocystis smalleyi, two Cercospora beticola strains, Coleophoma cylindrospora, Fusarium fracticaudum, Phialophora cf. hyalina, and Morchella septimelata.</title>
        <authorList>
            <person name="Wingfield B.D."/>
            <person name="Bills G.F."/>
            <person name="Dong Y."/>
            <person name="Huang W."/>
            <person name="Nel W.J."/>
            <person name="Swalarsk-Parry B.S."/>
            <person name="Vaghefi N."/>
            <person name="Wilken P.M."/>
            <person name="An Z."/>
            <person name="de Beer Z.W."/>
            <person name="De Vos L."/>
            <person name="Chen L."/>
            <person name="Duong T.A."/>
            <person name="Gao Y."/>
            <person name="Hammerbacher A."/>
            <person name="Kikkert J.R."/>
            <person name="Li Y."/>
            <person name="Li H."/>
            <person name="Li K."/>
            <person name="Li Q."/>
            <person name="Liu X."/>
            <person name="Ma X."/>
            <person name="Naidoo K."/>
            <person name="Pethybridge S.J."/>
            <person name="Sun J."/>
            <person name="Steenkamp E.T."/>
            <person name="van der Nest M.A."/>
            <person name="van Wyk S."/>
            <person name="Wingfield M.J."/>
            <person name="Xiong C."/>
            <person name="Yue Q."/>
            <person name="Zhang X."/>
        </authorList>
    </citation>
    <scope>NUCLEOTIDE SEQUENCE [LARGE SCALE GENOMIC DNA]</scope>
    <source>
        <strain evidence="2 3">BP 5553</strain>
    </source>
</reference>
<evidence type="ECO:0000313" key="2">
    <source>
        <dbReference type="EMBL" id="RDL41800.1"/>
    </source>
</evidence>
<feature type="region of interest" description="Disordered" evidence="1">
    <location>
        <begin position="45"/>
        <end position="80"/>
    </location>
</feature>
<dbReference type="GeneID" id="43594628"/>
<protein>
    <submittedName>
        <fullName evidence="2">Uncharacterized protein</fullName>
    </submittedName>
</protein>
<evidence type="ECO:0000256" key="1">
    <source>
        <dbReference type="SAM" id="MobiDB-lite"/>
    </source>
</evidence>
<feature type="region of interest" description="Disordered" evidence="1">
    <location>
        <begin position="367"/>
        <end position="395"/>
    </location>
</feature>
<feature type="region of interest" description="Disordered" evidence="1">
    <location>
        <begin position="1"/>
        <end position="25"/>
    </location>
</feature>
<gene>
    <name evidence="2" type="ORF">BP5553_01779</name>
</gene>
<sequence>MDNIDVSNPAKQSNPSLASTPSFSQLPRRFLRKLSSVQILQKTSLKAVAGTSKPNPRQHQQYTVSSPPPLPSGPISLQNPMRYEFSKNKPLPFIPITESEGSTSSPDTMGPTRIPKSIGTKGCGHDDTVHPVTPRLLTPKMGEKEHTMPVPVRPVDPLPNRAGRQITNLPRSRTMGMLSNLTSTFSLSNMSSSCSKGHDCLPSIIQPTSSTPSSIRLPKVKAFASTNNLIPLTTAVASITTPTALAGTSCEPSLAATTPRNPNEHHQAMPPSYWAGRLQGIHDRLGNEMLQETIDNFRDKVSLTAPKCLQEELDNRYRQAFKELQELCITKEAKKSLYDFQQAYARRLNMPLLLHIGGHMKDGWKVKKEAQKGGSKRSSNECSQASLQRLSKAWK</sequence>
<dbReference type="EMBL" id="NPIC01000001">
    <property type="protein sequence ID" value="RDL41800.1"/>
    <property type="molecule type" value="Genomic_DNA"/>
</dbReference>
<accession>A0A370U1Y9</accession>
<organism evidence="2 3">
    <name type="scientific">Venustampulla echinocandica</name>
    <dbReference type="NCBI Taxonomy" id="2656787"/>
    <lineage>
        <taxon>Eukaryota</taxon>
        <taxon>Fungi</taxon>
        <taxon>Dikarya</taxon>
        <taxon>Ascomycota</taxon>
        <taxon>Pezizomycotina</taxon>
        <taxon>Leotiomycetes</taxon>
        <taxon>Helotiales</taxon>
        <taxon>Pleuroascaceae</taxon>
        <taxon>Venustampulla</taxon>
    </lineage>
</organism>
<dbReference type="RefSeq" id="XP_031874456.1">
    <property type="nucleotide sequence ID" value="XM_032010402.1"/>
</dbReference>
<comment type="caution">
    <text evidence="2">The sequence shown here is derived from an EMBL/GenBank/DDBJ whole genome shotgun (WGS) entry which is preliminary data.</text>
</comment>